<dbReference type="PATRIC" id="fig|1280950.3.peg.805"/>
<dbReference type="Gene3D" id="1.10.630.10">
    <property type="entry name" value="Cytochrome P450"/>
    <property type="match status" value="1"/>
</dbReference>
<keyword evidence="2" id="KW-0560">Oxidoreductase</keyword>
<dbReference type="STRING" id="1280950.HJO_03950"/>
<keyword evidence="2" id="KW-0349">Heme</keyword>
<evidence type="ECO:0000256" key="1">
    <source>
        <dbReference type="ARBA" id="ARBA00010617"/>
    </source>
</evidence>
<dbReference type="EMBL" id="ARYK01000001">
    <property type="protein sequence ID" value="KCZ94498.1"/>
    <property type="molecule type" value="Genomic_DNA"/>
</dbReference>
<evidence type="ECO:0000313" key="3">
    <source>
        <dbReference type="EMBL" id="KCZ94498.1"/>
    </source>
</evidence>
<keyword evidence="2" id="KW-0408">Iron</keyword>
<dbReference type="GO" id="GO:0020037">
    <property type="term" value="F:heme binding"/>
    <property type="evidence" value="ECO:0007669"/>
    <property type="project" value="InterPro"/>
</dbReference>
<dbReference type="PRINTS" id="PR00359">
    <property type="entry name" value="BP450"/>
</dbReference>
<dbReference type="GO" id="GO:0016705">
    <property type="term" value="F:oxidoreductase activity, acting on paired donors, with incorporation or reduction of molecular oxygen"/>
    <property type="evidence" value="ECO:0007669"/>
    <property type="project" value="InterPro"/>
</dbReference>
<proteinExistence type="inferred from homology"/>
<comment type="similarity">
    <text evidence="1 2">Belongs to the cytochrome P450 family.</text>
</comment>
<dbReference type="GO" id="GO:0004497">
    <property type="term" value="F:monooxygenase activity"/>
    <property type="evidence" value="ECO:0007669"/>
    <property type="project" value="UniProtKB-KW"/>
</dbReference>
<reference evidence="3 4" key="1">
    <citation type="journal article" date="2014" name="Antonie Van Leeuwenhoek">
        <title>Hyphomonas beringensis sp. nov. and Hyphomonas chukchiensis sp. nov., isolated from surface seawater of the Bering Sea and Chukchi Sea.</title>
        <authorList>
            <person name="Li C."/>
            <person name="Lai Q."/>
            <person name="Li G."/>
            <person name="Dong C."/>
            <person name="Wang J."/>
            <person name="Liao Y."/>
            <person name="Shao Z."/>
        </authorList>
    </citation>
    <scope>NUCLEOTIDE SEQUENCE [LARGE SCALE GENOMIC DNA]</scope>
    <source>
        <strain evidence="3 4">MHS-2</strain>
    </source>
</reference>
<evidence type="ECO:0000256" key="2">
    <source>
        <dbReference type="RuleBase" id="RU000461"/>
    </source>
</evidence>
<dbReference type="Proteomes" id="UP000025171">
    <property type="component" value="Unassembled WGS sequence"/>
</dbReference>
<dbReference type="InterPro" id="IPR001128">
    <property type="entry name" value="Cyt_P450"/>
</dbReference>
<dbReference type="Pfam" id="PF00067">
    <property type="entry name" value="p450"/>
    <property type="match status" value="1"/>
</dbReference>
<dbReference type="CDD" id="cd11033">
    <property type="entry name" value="CYP142-like"/>
    <property type="match status" value="1"/>
</dbReference>
<dbReference type="PROSITE" id="PS00086">
    <property type="entry name" value="CYTOCHROME_P450"/>
    <property type="match status" value="1"/>
</dbReference>
<name>A0A059FVM9_9PROT</name>
<dbReference type="InterPro" id="IPR036396">
    <property type="entry name" value="Cyt_P450_sf"/>
</dbReference>
<evidence type="ECO:0000313" key="4">
    <source>
        <dbReference type="Proteomes" id="UP000025171"/>
    </source>
</evidence>
<comment type="caution">
    <text evidence="3">The sequence shown here is derived from an EMBL/GenBank/DDBJ whole genome shotgun (WGS) entry which is preliminary data.</text>
</comment>
<accession>A0A059FVM9</accession>
<organism evidence="3 4">
    <name type="scientific">Hyphomonas johnsonii MHS-2</name>
    <dbReference type="NCBI Taxonomy" id="1280950"/>
    <lineage>
        <taxon>Bacteria</taxon>
        <taxon>Pseudomonadati</taxon>
        <taxon>Pseudomonadota</taxon>
        <taxon>Alphaproteobacteria</taxon>
        <taxon>Hyphomonadales</taxon>
        <taxon>Hyphomonadaceae</taxon>
        <taxon>Hyphomonas</taxon>
    </lineage>
</organism>
<dbReference type="GO" id="GO:0005506">
    <property type="term" value="F:iron ion binding"/>
    <property type="evidence" value="ECO:0007669"/>
    <property type="project" value="InterPro"/>
</dbReference>
<dbReference type="SUPFAM" id="SSF48264">
    <property type="entry name" value="Cytochrome P450"/>
    <property type="match status" value="1"/>
</dbReference>
<sequence length="346" mass="39344">MDSNHRQFSSRRDIVIGDAPADFDTPMFIASDPPVHDVQRKAVQPAVAPTQLSDIESLIRQRVTAILDALPVGEKINWVEHVSKELTTQMLATLFDFPFEDRHLLPYWSDVTTTSETVGVEVDMKHREAELHKCLAYFTALWKERAAQPRKFDFISLFAHDPETKDMVNNPMELLGNLMLLIVGGNDTTRNSISGGIVALNESPAEYAKLKANPTLIPNMVSEIIRWQTPLAHMRRTATEDVSFKGKSIRKGDKVVMWYVSGNRDETAIDSPDEFRIDRANARRHLSFGFGIHRCMGNRVAEMQLRILWEEILKRFDHIELVGKPTRVLSNFVLGYEDVPVVVHAR</sequence>
<dbReference type="PANTHER" id="PTHR46696">
    <property type="entry name" value="P450, PUTATIVE (EUROFUNG)-RELATED"/>
    <property type="match status" value="1"/>
</dbReference>
<keyword evidence="4" id="KW-1185">Reference proteome</keyword>
<dbReference type="InterPro" id="IPR002397">
    <property type="entry name" value="Cyt_P450_B"/>
</dbReference>
<keyword evidence="2" id="KW-0479">Metal-binding</keyword>
<protein>
    <submittedName>
        <fullName evidence="3">Cytochrome P450</fullName>
    </submittedName>
</protein>
<dbReference type="InterPro" id="IPR017972">
    <property type="entry name" value="Cyt_P450_CS"/>
</dbReference>
<dbReference type="PANTHER" id="PTHR46696:SF1">
    <property type="entry name" value="CYTOCHROME P450 YJIB-RELATED"/>
    <property type="match status" value="1"/>
</dbReference>
<dbReference type="AlphaFoldDB" id="A0A059FVM9"/>
<dbReference type="eggNOG" id="COG2124">
    <property type="taxonomic scope" value="Bacteria"/>
</dbReference>
<keyword evidence="2" id="KW-0503">Monooxygenase</keyword>
<gene>
    <name evidence="3" type="ORF">HJO_03950</name>
</gene>